<accession>A0ABT3E3E6</accession>
<reference evidence="4 5" key="1">
    <citation type="submission" date="2022-10" db="EMBL/GenBank/DDBJ databases">
        <title>Weissella fermenti sp. nov., isolated from fermented cabbage.</title>
        <authorList>
            <person name="Lee J.K."/>
            <person name="Baek J.H."/>
            <person name="Choi D.G."/>
            <person name="Kim J.M."/>
            <person name="Jeon C.O."/>
        </authorList>
    </citation>
    <scope>NUCLEOTIDE SEQUENCE [LARGE SCALE GENOMIC DNA]</scope>
    <source>
        <strain evidence="4 5">KACC 18534</strain>
    </source>
</reference>
<feature type="transmembrane region" description="Helical" evidence="3">
    <location>
        <begin position="59"/>
        <end position="79"/>
    </location>
</feature>
<proteinExistence type="predicted"/>
<dbReference type="RefSeq" id="WP_213408213.1">
    <property type="nucleotide sequence ID" value="NZ_CP074441.1"/>
</dbReference>
<evidence type="ECO:0000256" key="1">
    <source>
        <dbReference type="ARBA" id="ARBA00022692"/>
    </source>
</evidence>
<evidence type="ECO:0000313" key="4">
    <source>
        <dbReference type="EMBL" id="MCW0952934.1"/>
    </source>
</evidence>
<sequence length="169" mass="18432">MKIKQLTLLSMFVALNVALSVVVKVPTPTGFVSLVEAGIFIAAWRYGRASGMLVGGLTGLLLDLLAGYPQWMIFSLLIHGAEGWLVDTKATRFKRVWSLVIALVVVVGGYWFAGGLLMWLMAGMNMSLVTALIAALAEIPLNIVQVFVGWVVAQLLMQVLEKQEKKIND</sequence>
<comment type="caution">
    <text evidence="4">The sequence shown here is derived from an EMBL/GenBank/DDBJ whole genome shotgun (WGS) entry which is preliminary data.</text>
</comment>
<feature type="transmembrane region" description="Helical" evidence="3">
    <location>
        <begin position="128"/>
        <end position="153"/>
    </location>
</feature>
<evidence type="ECO:0000256" key="2">
    <source>
        <dbReference type="ARBA" id="ARBA00022989"/>
    </source>
</evidence>
<keyword evidence="3" id="KW-0472">Membrane</keyword>
<keyword evidence="2 3" id="KW-1133">Transmembrane helix</keyword>
<evidence type="ECO:0000313" key="5">
    <source>
        <dbReference type="Proteomes" id="UP001526225"/>
    </source>
</evidence>
<dbReference type="Gene3D" id="1.10.1760.20">
    <property type="match status" value="1"/>
</dbReference>
<gene>
    <name evidence="4" type="ORF">OIT44_02465</name>
</gene>
<feature type="transmembrane region" description="Helical" evidence="3">
    <location>
        <begin position="30"/>
        <end position="47"/>
    </location>
</feature>
<dbReference type="Proteomes" id="UP001526225">
    <property type="component" value="Unassembled WGS sequence"/>
</dbReference>
<keyword evidence="1 3" id="KW-0812">Transmembrane</keyword>
<dbReference type="Pfam" id="PF07155">
    <property type="entry name" value="ECF-ribofla_trS"/>
    <property type="match status" value="1"/>
</dbReference>
<dbReference type="PANTHER" id="PTHR37815:SF3">
    <property type="entry name" value="UPF0397 PROTEIN SPR0429"/>
    <property type="match status" value="1"/>
</dbReference>
<protein>
    <submittedName>
        <fullName evidence="4">ECF transporter S component</fullName>
    </submittedName>
</protein>
<dbReference type="PANTHER" id="PTHR37815">
    <property type="entry name" value="UPF0397 PROTEIN BC_2624-RELATED"/>
    <property type="match status" value="1"/>
</dbReference>
<dbReference type="EMBL" id="JAOZFE010000002">
    <property type="protein sequence ID" value="MCW0952934.1"/>
    <property type="molecule type" value="Genomic_DNA"/>
</dbReference>
<keyword evidence="5" id="KW-1185">Reference proteome</keyword>
<evidence type="ECO:0000256" key="3">
    <source>
        <dbReference type="SAM" id="Phobius"/>
    </source>
</evidence>
<dbReference type="InterPro" id="IPR009825">
    <property type="entry name" value="ECF_substrate-spec-like"/>
</dbReference>
<organism evidence="4 5">
    <name type="scientific">Weissella ceti</name>
    <dbReference type="NCBI Taxonomy" id="759620"/>
    <lineage>
        <taxon>Bacteria</taxon>
        <taxon>Bacillati</taxon>
        <taxon>Bacillota</taxon>
        <taxon>Bacilli</taxon>
        <taxon>Lactobacillales</taxon>
        <taxon>Lactobacillaceae</taxon>
        <taxon>Weissella</taxon>
    </lineage>
</organism>
<feature type="transmembrane region" description="Helical" evidence="3">
    <location>
        <begin position="99"/>
        <end position="121"/>
    </location>
</feature>
<name>A0ABT3E3E6_9LACO</name>